<dbReference type="WBParaSite" id="JU765_v2.g11963.t1">
    <property type="protein sequence ID" value="JU765_v2.g11963.t1"/>
    <property type="gene ID" value="JU765_v2.g11963"/>
</dbReference>
<reference evidence="2" key="1">
    <citation type="submission" date="2022-11" db="UniProtKB">
        <authorList>
            <consortium name="WormBaseParasite"/>
        </authorList>
    </citation>
    <scope>IDENTIFICATION</scope>
</reference>
<evidence type="ECO:0000313" key="2">
    <source>
        <dbReference type="WBParaSite" id="JU765_v2.g11963.t1"/>
    </source>
</evidence>
<name>A0AC34Q1A5_9BILA</name>
<accession>A0AC34Q1A5</accession>
<sequence>MSKADAEKSFLTKQLPQLRFVVRHQLKTKKMPVSEAAQDLIKYVQAEQSIDPFINRGEKKHNPFSEKSEIVCSQVGCFPMPKFNQ</sequence>
<protein>
    <submittedName>
        <fullName evidence="2">G protein gamma domain-containing protein</fullName>
    </submittedName>
</protein>
<proteinExistence type="predicted"/>
<dbReference type="Proteomes" id="UP000887576">
    <property type="component" value="Unplaced"/>
</dbReference>
<evidence type="ECO:0000313" key="1">
    <source>
        <dbReference type="Proteomes" id="UP000887576"/>
    </source>
</evidence>
<organism evidence="1 2">
    <name type="scientific">Panagrolaimus sp. JU765</name>
    <dbReference type="NCBI Taxonomy" id="591449"/>
    <lineage>
        <taxon>Eukaryota</taxon>
        <taxon>Metazoa</taxon>
        <taxon>Ecdysozoa</taxon>
        <taxon>Nematoda</taxon>
        <taxon>Chromadorea</taxon>
        <taxon>Rhabditida</taxon>
        <taxon>Tylenchina</taxon>
        <taxon>Panagrolaimomorpha</taxon>
        <taxon>Panagrolaimoidea</taxon>
        <taxon>Panagrolaimidae</taxon>
        <taxon>Panagrolaimus</taxon>
    </lineage>
</organism>